<evidence type="ECO:0000313" key="3">
    <source>
        <dbReference type="Proteomes" id="UP001560573"/>
    </source>
</evidence>
<dbReference type="PANTHER" id="PTHR48098">
    <property type="entry name" value="ENTEROCHELIN ESTERASE-RELATED"/>
    <property type="match status" value="1"/>
</dbReference>
<dbReference type="Proteomes" id="UP001560573">
    <property type="component" value="Unassembled WGS sequence"/>
</dbReference>
<dbReference type="Gene3D" id="3.40.50.1820">
    <property type="entry name" value="alpha/beta hydrolase"/>
    <property type="match status" value="1"/>
</dbReference>
<keyword evidence="3" id="KW-1185">Reference proteome</keyword>
<feature type="chain" id="PRO_5045178931" evidence="1">
    <location>
        <begin position="20"/>
        <end position="271"/>
    </location>
</feature>
<dbReference type="SUPFAM" id="SSF53474">
    <property type="entry name" value="alpha/beta-Hydrolases"/>
    <property type="match status" value="1"/>
</dbReference>
<dbReference type="RefSeq" id="WP_369332756.1">
    <property type="nucleotide sequence ID" value="NZ_JAULBC010000017.1"/>
</dbReference>
<accession>A0ABV3ZQR5</accession>
<comment type="caution">
    <text evidence="2">The sequence shown here is derived from an EMBL/GenBank/DDBJ whole genome shotgun (WGS) entry which is preliminary data.</text>
</comment>
<protein>
    <submittedName>
        <fullName evidence="2">Alpha/beta hydrolase family protein</fullName>
    </submittedName>
</protein>
<dbReference type="EMBL" id="JAULBC010000017">
    <property type="protein sequence ID" value="MEX6691339.1"/>
    <property type="molecule type" value="Genomic_DNA"/>
</dbReference>
<evidence type="ECO:0000313" key="2">
    <source>
        <dbReference type="EMBL" id="MEX6691339.1"/>
    </source>
</evidence>
<organism evidence="2 3">
    <name type="scientific">Danxiaibacter flavus</name>
    <dbReference type="NCBI Taxonomy" id="3049108"/>
    <lineage>
        <taxon>Bacteria</taxon>
        <taxon>Pseudomonadati</taxon>
        <taxon>Bacteroidota</taxon>
        <taxon>Chitinophagia</taxon>
        <taxon>Chitinophagales</taxon>
        <taxon>Chitinophagaceae</taxon>
        <taxon>Danxiaibacter</taxon>
    </lineage>
</organism>
<dbReference type="InterPro" id="IPR000801">
    <property type="entry name" value="Esterase-like"/>
</dbReference>
<sequence length="271" mass="30570">MNKILLLCAALMLAAICHASKVDTIGVYSDAMHKKIKCVVVTPDSYEKNDKRFPVIYMLHGYSGNYSQWVSIAPDNVTAADKLDVILVLPDGGYGSWYLDSPVDSSIRYETFVSKELVKYIDATYKTAADKQHRAITGLSMGGHGALYLASRHKDIYGAAGSTSGGVDFRPFPKNWDLAKDLGSYETNKQNWDDNTVMTNIDRLQNGDVKLIIDCGVGDFFIDVNRQLHKKLLEKKIDHDYIERPGEHNGQYWSNSIKYQLLFFKNYFEGK</sequence>
<keyword evidence="2" id="KW-0378">Hydrolase</keyword>
<dbReference type="Pfam" id="PF00756">
    <property type="entry name" value="Esterase"/>
    <property type="match status" value="1"/>
</dbReference>
<dbReference type="InterPro" id="IPR050583">
    <property type="entry name" value="Mycobacterial_A85_antigen"/>
</dbReference>
<reference evidence="2 3" key="1">
    <citation type="submission" date="2023-07" db="EMBL/GenBank/DDBJ databases">
        <authorList>
            <person name="Lian W.-H."/>
        </authorList>
    </citation>
    <scope>NUCLEOTIDE SEQUENCE [LARGE SCALE GENOMIC DNA]</scope>
    <source>
        <strain evidence="2 3">SYSU DXS3180</strain>
    </source>
</reference>
<evidence type="ECO:0000256" key="1">
    <source>
        <dbReference type="SAM" id="SignalP"/>
    </source>
</evidence>
<dbReference type="PANTHER" id="PTHR48098:SF1">
    <property type="entry name" value="DIACYLGLYCEROL ACYLTRANSFERASE_MYCOLYLTRANSFERASE AG85A"/>
    <property type="match status" value="1"/>
</dbReference>
<gene>
    <name evidence="2" type="ORF">QTN47_27770</name>
</gene>
<dbReference type="GO" id="GO:0016787">
    <property type="term" value="F:hydrolase activity"/>
    <property type="evidence" value="ECO:0007669"/>
    <property type="project" value="UniProtKB-KW"/>
</dbReference>
<dbReference type="InterPro" id="IPR029058">
    <property type="entry name" value="AB_hydrolase_fold"/>
</dbReference>
<feature type="signal peptide" evidence="1">
    <location>
        <begin position="1"/>
        <end position="19"/>
    </location>
</feature>
<name>A0ABV3ZQR5_9BACT</name>
<keyword evidence="1" id="KW-0732">Signal</keyword>
<proteinExistence type="predicted"/>